<evidence type="ECO:0000313" key="10">
    <source>
        <dbReference type="Proteomes" id="UP000323502"/>
    </source>
</evidence>
<evidence type="ECO:0000256" key="6">
    <source>
        <dbReference type="SAM" id="Phobius"/>
    </source>
</evidence>
<dbReference type="InterPro" id="IPR050189">
    <property type="entry name" value="MFS_Efflux_Transporters"/>
</dbReference>
<dbReference type="SUPFAM" id="SSF103473">
    <property type="entry name" value="MFS general substrate transporter"/>
    <property type="match status" value="1"/>
</dbReference>
<feature type="transmembrane region" description="Helical" evidence="6">
    <location>
        <begin position="89"/>
        <end position="108"/>
    </location>
</feature>
<feature type="transmembrane region" description="Helical" evidence="6">
    <location>
        <begin position="357"/>
        <end position="377"/>
    </location>
</feature>
<dbReference type="Proteomes" id="UP000323502">
    <property type="component" value="Unassembled WGS sequence"/>
</dbReference>
<feature type="transmembrane region" description="Helical" evidence="6">
    <location>
        <begin position="383"/>
        <end position="401"/>
    </location>
</feature>
<dbReference type="Gene3D" id="1.20.1720.10">
    <property type="entry name" value="Multidrug resistance protein D"/>
    <property type="match status" value="1"/>
</dbReference>
<evidence type="ECO:0000256" key="1">
    <source>
        <dbReference type="ARBA" id="ARBA00004651"/>
    </source>
</evidence>
<feature type="transmembrane region" description="Helical" evidence="6">
    <location>
        <begin position="318"/>
        <end position="336"/>
    </location>
</feature>
<protein>
    <submittedName>
        <fullName evidence="8 9">MFS transporter</fullName>
    </submittedName>
</protein>
<keyword evidence="2" id="KW-1003">Cell membrane</keyword>
<keyword evidence="4 6" id="KW-1133">Transmembrane helix</keyword>
<dbReference type="OrthoDB" id="9800416at2"/>
<feature type="transmembrane region" description="Helical" evidence="6">
    <location>
        <begin position="226"/>
        <end position="245"/>
    </location>
</feature>
<evidence type="ECO:0000259" key="7">
    <source>
        <dbReference type="PROSITE" id="PS50850"/>
    </source>
</evidence>
<keyword evidence="5 6" id="KW-0472">Membrane</keyword>
<dbReference type="PANTHER" id="PTHR43124">
    <property type="entry name" value="PURINE EFFLUX PUMP PBUE"/>
    <property type="match status" value="1"/>
</dbReference>
<evidence type="ECO:0000256" key="4">
    <source>
        <dbReference type="ARBA" id="ARBA00022989"/>
    </source>
</evidence>
<gene>
    <name evidence="8" type="ORF">GQR91_02210</name>
    <name evidence="9" type="ORF">SAMN05216557_101465</name>
</gene>
<comment type="subcellular location">
    <subcellularLocation>
        <location evidence="1">Cell membrane</location>
        <topology evidence="1">Multi-pass membrane protein</topology>
    </subcellularLocation>
</comment>
<evidence type="ECO:0000313" key="9">
    <source>
        <dbReference type="EMBL" id="SDE76912.1"/>
    </source>
</evidence>
<dbReference type="GO" id="GO:0022857">
    <property type="term" value="F:transmembrane transporter activity"/>
    <property type="evidence" value="ECO:0007669"/>
    <property type="project" value="InterPro"/>
</dbReference>
<feature type="transmembrane region" description="Helical" evidence="6">
    <location>
        <begin position="17"/>
        <end position="37"/>
    </location>
</feature>
<evidence type="ECO:0000256" key="5">
    <source>
        <dbReference type="ARBA" id="ARBA00023136"/>
    </source>
</evidence>
<evidence type="ECO:0000313" key="11">
    <source>
        <dbReference type="Proteomes" id="UP000436801"/>
    </source>
</evidence>
<dbReference type="RefSeq" id="WP_149680992.1">
    <property type="nucleotide sequence ID" value="NZ_FNBI01000001.1"/>
</dbReference>
<dbReference type="PROSITE" id="PS50850">
    <property type="entry name" value="MFS"/>
    <property type="match status" value="1"/>
</dbReference>
<sequence>MTDSPSPPAPDSPGAPIGFVEFVLLVAALMALAALGIDSMLPALPAIGDSLDVRDPNARQFVITAFLIGFGVAQLAHGPLADRFGRRRVLICALVGYVIANALAAVAGSFTLLLAARVCGGAAVAATRVATVALVRDCYQGRAMAKVMSIAFMVFMVVPVLAPAFGEFMLIFGRWRVIFWAIAGLAALVLAWFAIRMPETLVPERRLAIAPGRIARGWLQTVSDRLSLGYTLASTALMGALYGYLNSVQQIMAETFGRPALLAVVFATTAATMAVANLLNSQIVMRLGTRLISHGAVTALILLSAIHLAVVWTGHETLWAFGILQGLTMACFGLATSNFSAMAMENMGGIAGTASSVQGFTSITFGSVIGALIGQAFDGTPVPLVAGFLVAGLIAFGLVFVTERGHVFRRG</sequence>
<organism evidence="9 10">
    <name type="scientific">Sphingomonas carotinifaciens</name>
    <dbReference type="NCBI Taxonomy" id="1166323"/>
    <lineage>
        <taxon>Bacteria</taxon>
        <taxon>Pseudomonadati</taxon>
        <taxon>Pseudomonadota</taxon>
        <taxon>Alphaproteobacteria</taxon>
        <taxon>Sphingomonadales</taxon>
        <taxon>Sphingomonadaceae</taxon>
        <taxon>Sphingomonas</taxon>
    </lineage>
</organism>
<dbReference type="CDD" id="cd17320">
    <property type="entry name" value="MFS_MdfA_MDR_like"/>
    <property type="match status" value="1"/>
</dbReference>
<proteinExistence type="predicted"/>
<feature type="transmembrane region" description="Helical" evidence="6">
    <location>
        <begin position="260"/>
        <end position="279"/>
    </location>
</feature>
<keyword evidence="10" id="KW-1185">Reference proteome</keyword>
<reference evidence="8 11" key="2">
    <citation type="submission" date="2019-12" db="EMBL/GenBank/DDBJ databases">
        <authorList>
            <person name="Zheng J."/>
        </authorList>
    </citation>
    <scope>NUCLEOTIDE SEQUENCE [LARGE SCALE GENOMIC DNA]</scope>
    <source>
        <strain evidence="8 11">DSM 27347</strain>
    </source>
</reference>
<reference evidence="9 10" key="1">
    <citation type="submission" date="2016-10" db="EMBL/GenBank/DDBJ databases">
        <authorList>
            <person name="Varghese N."/>
            <person name="Submissions S."/>
        </authorList>
    </citation>
    <scope>NUCLEOTIDE SEQUENCE [LARGE SCALE GENOMIC DNA]</scope>
    <source>
        <strain evidence="9 10">S7-754</strain>
    </source>
</reference>
<feature type="transmembrane region" description="Helical" evidence="6">
    <location>
        <begin position="291"/>
        <end position="312"/>
    </location>
</feature>
<feature type="transmembrane region" description="Helical" evidence="6">
    <location>
        <begin position="177"/>
        <end position="195"/>
    </location>
</feature>
<evidence type="ECO:0000256" key="3">
    <source>
        <dbReference type="ARBA" id="ARBA00022692"/>
    </source>
</evidence>
<dbReference type="EMBL" id="WSUT01000005">
    <property type="protein sequence ID" value="MWC42472.1"/>
    <property type="molecule type" value="Genomic_DNA"/>
</dbReference>
<feature type="transmembrane region" description="Helical" evidence="6">
    <location>
        <begin position="57"/>
        <end position="77"/>
    </location>
</feature>
<feature type="domain" description="Major facilitator superfamily (MFS) profile" evidence="7">
    <location>
        <begin position="22"/>
        <end position="404"/>
    </location>
</feature>
<accession>A0A1G7FLY1</accession>
<keyword evidence="3 6" id="KW-0812">Transmembrane</keyword>
<name>A0A1G7FLY1_9SPHN</name>
<dbReference type="Proteomes" id="UP000436801">
    <property type="component" value="Unassembled WGS sequence"/>
</dbReference>
<dbReference type="InterPro" id="IPR020846">
    <property type="entry name" value="MFS_dom"/>
</dbReference>
<feature type="transmembrane region" description="Helical" evidence="6">
    <location>
        <begin position="147"/>
        <end position="165"/>
    </location>
</feature>
<dbReference type="GO" id="GO:0005886">
    <property type="term" value="C:plasma membrane"/>
    <property type="evidence" value="ECO:0007669"/>
    <property type="project" value="UniProtKB-SubCell"/>
</dbReference>
<dbReference type="AlphaFoldDB" id="A0A1G7FLY1"/>
<dbReference type="Pfam" id="PF07690">
    <property type="entry name" value="MFS_1"/>
    <property type="match status" value="1"/>
</dbReference>
<evidence type="ECO:0000256" key="2">
    <source>
        <dbReference type="ARBA" id="ARBA00022475"/>
    </source>
</evidence>
<dbReference type="InterPro" id="IPR036259">
    <property type="entry name" value="MFS_trans_sf"/>
</dbReference>
<dbReference type="InterPro" id="IPR011701">
    <property type="entry name" value="MFS"/>
</dbReference>
<dbReference type="EMBL" id="FNBI01000001">
    <property type="protein sequence ID" value="SDE76912.1"/>
    <property type="molecule type" value="Genomic_DNA"/>
</dbReference>
<dbReference type="PANTHER" id="PTHR43124:SF3">
    <property type="entry name" value="CHLORAMPHENICOL EFFLUX PUMP RV0191"/>
    <property type="match status" value="1"/>
</dbReference>
<evidence type="ECO:0000313" key="8">
    <source>
        <dbReference type="EMBL" id="MWC42472.1"/>
    </source>
</evidence>